<accession>A0A4Q9VTC7</accession>
<dbReference type="Pfam" id="PF01266">
    <property type="entry name" value="DAO"/>
    <property type="match status" value="1"/>
</dbReference>
<dbReference type="Gene3D" id="3.30.9.10">
    <property type="entry name" value="D-Amino Acid Oxidase, subunit A, domain 2"/>
    <property type="match status" value="1"/>
</dbReference>
<dbReference type="Gene3D" id="3.50.50.60">
    <property type="entry name" value="FAD/NAD(P)-binding domain"/>
    <property type="match status" value="2"/>
</dbReference>
<evidence type="ECO:0000313" key="4">
    <source>
        <dbReference type="Proteomes" id="UP000292781"/>
    </source>
</evidence>
<dbReference type="PANTHER" id="PTHR13847:SF289">
    <property type="entry name" value="GLYCINE OXIDASE"/>
    <property type="match status" value="1"/>
</dbReference>
<comment type="caution">
    <text evidence="3">The sequence shown here is derived from an EMBL/GenBank/DDBJ whole genome shotgun (WGS) entry which is preliminary data.</text>
</comment>
<dbReference type="EMBL" id="SJFN01000012">
    <property type="protein sequence ID" value="TBW38216.1"/>
    <property type="molecule type" value="Genomic_DNA"/>
</dbReference>
<evidence type="ECO:0000313" key="3">
    <source>
        <dbReference type="EMBL" id="TBW38216.1"/>
    </source>
</evidence>
<dbReference type="Proteomes" id="UP000292781">
    <property type="component" value="Unassembled WGS sequence"/>
</dbReference>
<dbReference type="InterPro" id="IPR036188">
    <property type="entry name" value="FAD/NAD-bd_sf"/>
</dbReference>
<proteinExistence type="predicted"/>
<dbReference type="GO" id="GO:0016491">
    <property type="term" value="F:oxidoreductase activity"/>
    <property type="evidence" value="ECO:0007669"/>
    <property type="project" value="UniProtKB-KW"/>
</dbReference>
<keyword evidence="1" id="KW-0560">Oxidoreductase</keyword>
<name>A0A4Q9VTC7_9HYPH</name>
<evidence type="ECO:0000259" key="2">
    <source>
        <dbReference type="Pfam" id="PF01266"/>
    </source>
</evidence>
<keyword evidence="4" id="KW-1185">Reference proteome</keyword>
<protein>
    <submittedName>
        <fullName evidence="3">FAD-binding oxidoreductase</fullName>
    </submittedName>
</protein>
<dbReference type="OrthoDB" id="9805337at2"/>
<dbReference type="InterPro" id="IPR006076">
    <property type="entry name" value="FAD-dep_OxRdtase"/>
</dbReference>
<feature type="domain" description="FAD dependent oxidoreductase" evidence="2">
    <location>
        <begin position="10"/>
        <end position="394"/>
    </location>
</feature>
<dbReference type="AlphaFoldDB" id="A0A4Q9VTC7"/>
<dbReference type="PANTHER" id="PTHR13847">
    <property type="entry name" value="SARCOSINE DEHYDROGENASE-RELATED"/>
    <property type="match status" value="1"/>
</dbReference>
<gene>
    <name evidence="3" type="ORF">EYW49_09705</name>
</gene>
<reference evidence="3 4" key="1">
    <citation type="submission" date="2019-02" db="EMBL/GenBank/DDBJ databases">
        <title>Siculibacillus lacustris gen. nov., sp. nov., a new rosette-forming bacterium isolated from a freshwater crater lake (Lake St. Ana, Romania).</title>
        <authorList>
            <person name="Felfoldi T."/>
            <person name="Marton Z."/>
            <person name="Szabo A."/>
            <person name="Mentes A."/>
            <person name="Boka K."/>
            <person name="Marialigeti K."/>
            <person name="Mathe I."/>
            <person name="Koncz M."/>
            <person name="Schumann P."/>
            <person name="Toth E."/>
        </authorList>
    </citation>
    <scope>NUCLEOTIDE SEQUENCE [LARGE SCALE GENOMIC DNA]</scope>
    <source>
        <strain evidence="3 4">SA-279</strain>
    </source>
</reference>
<dbReference type="GO" id="GO:0005737">
    <property type="term" value="C:cytoplasm"/>
    <property type="evidence" value="ECO:0007669"/>
    <property type="project" value="TreeGrafter"/>
</dbReference>
<dbReference type="SUPFAM" id="SSF51905">
    <property type="entry name" value="FAD/NAD(P)-binding domain"/>
    <property type="match status" value="1"/>
</dbReference>
<evidence type="ECO:0000256" key="1">
    <source>
        <dbReference type="ARBA" id="ARBA00023002"/>
    </source>
</evidence>
<sequence length="417" mass="44057">MMKLRTGPGILVLGAGMVGTAAAWHLARLGHRVVLVDTHPIGDAPDPDDAHVIDPEAGPAIAAASDALDLGGPAAGAPTGCRLAALIRDLFDFTDPLDREDRAERARALAGLCRLAPLEHRRMARVAGAEALYRDTGRIRVYRSRAGFAAAASLHAAADRAGIDHRCLDGDELLDLEPDLAPIAHRAVWWPQTRTVASPAALLRVIGAAFLAEGGRFVIGDARSLRRGGEGWTVATRSGEISARRVLLALGAASQTLLAMFGVRLPFAVPSRRCLRFQTDGETRLGRPVLDVEGGYGLTPITAGVRLTTGFGIAAPVGGPPKLRPLDRVTASARQLFPLGRWIEAAEELRRRAAFTDGLPVMGRAPGLPDAWLDLGQDARAFALGPICGRLIAEAMSGRPTALPLTPFGAERFGSGW</sequence>
<organism evidence="3 4">
    <name type="scientific">Siculibacillus lacustris</name>
    <dbReference type="NCBI Taxonomy" id="1549641"/>
    <lineage>
        <taxon>Bacteria</taxon>
        <taxon>Pseudomonadati</taxon>
        <taxon>Pseudomonadota</taxon>
        <taxon>Alphaproteobacteria</taxon>
        <taxon>Hyphomicrobiales</taxon>
        <taxon>Ancalomicrobiaceae</taxon>
        <taxon>Siculibacillus</taxon>
    </lineage>
</organism>